<dbReference type="InterPro" id="IPR013509">
    <property type="entry name" value="RNR_lsu_N"/>
</dbReference>
<evidence type="ECO:0000256" key="9">
    <source>
        <dbReference type="ARBA" id="ARBA00024942"/>
    </source>
</evidence>
<dbReference type="CDD" id="cd01679">
    <property type="entry name" value="RNR_I"/>
    <property type="match status" value="1"/>
</dbReference>
<dbReference type="InterPro" id="IPR013346">
    <property type="entry name" value="NrdE_NrdA_C"/>
</dbReference>
<accession>A0A1D8ND06</accession>
<dbReference type="PROSITE" id="PS00089">
    <property type="entry name" value="RIBORED_LARGE"/>
    <property type="match status" value="1"/>
</dbReference>
<dbReference type="VEuPathDB" id="FungiDB:YALI0_D03333g"/>
<dbReference type="PANTHER" id="PTHR11573:SF6">
    <property type="entry name" value="RIBONUCLEOSIDE-DIPHOSPHATE REDUCTASE LARGE SUBUNIT"/>
    <property type="match status" value="1"/>
</dbReference>
<dbReference type="Pfam" id="PF00317">
    <property type="entry name" value="Ribonuc_red_lgN"/>
    <property type="match status" value="1"/>
</dbReference>
<protein>
    <recommendedName>
        <fullName evidence="3 11">Ribonucleoside-diphosphate reductase</fullName>
        <ecNumber evidence="3 11">1.17.4.1</ecNumber>
    </recommendedName>
</protein>
<sequence length="849" mass="94806">MHVVKRGGQREPMDMAKFTRRLTALCFNLSSVVSATEIAQKTVDGAFDGVSTVELNNLASETAAALMTRHPDYGVLAARLSVSNLHKQTSDKFVNVMQQLYDNKDETGEHAPLVTLALLERAQNHGETLELAISYYRDMTYSYFGFKTLEKSYLLRVGGNVVERPQHMLMRVALGIHGDDIFKVRETYQALSLRKFTHASPTLFNAGTPQGQLSSCFLVAMAADSIDGIYDTLKTCAQISKTAGGIGLHIHNIRAKGALITGSQGRSSGIVPMLRVFNNTARYVDQGGNKRPGAFAVYLEPWHADILDFLNLRKNHGAEENRARDLFYALWVPDLFMRKVENGEKWSLFCPRKAPGLADVWGEEFDRKYEDYESKGLYNSQIDAQELFKAILTSQIETGGPFMLYKDSCNAKSNQKNLGTIKSSNLCTEIVQYSSPDEVAVCNLASVALPEFVQLKGSSGSYNFGELHETVKHMTRNLNCIIEANCYPVKEAETSNKRHRPIAVGVQGLADVFMKLRMPFDSPEAAELNVLIFETIYHAACEASIELAAELGPYETYEGSPASQGKLQFDLWNKTPSDLWDWARLKTKLAKHGMRNSLLVAPMPTASTSQILGHNECFEPYTSNIYLRRVQAGEFLVVNQWLMKDLIKLGMWTEEMKNRIIHDNGSIQSITQIPEHIRAVYRTAWEIKARNIIDMAAARAPYIDQSQSLNIFMPEITHGKITAMHFHGWKAGLKTGMYYLRTPPAAHAIQFTVDKTLLQNIQDPVGEVDPVVYEPPSMPWASESPSGPSTRASTPSSLSRDVLIHSAKRRAEDLEGTYPSKKDDRYEIYDESPRACSLVPEADCETCSG</sequence>
<dbReference type="PRINTS" id="PR01183">
    <property type="entry name" value="RIBORDTASEM1"/>
</dbReference>
<dbReference type="GeneID" id="2910570"/>
<dbReference type="InterPro" id="IPR008926">
    <property type="entry name" value="RNR_R1-su_N"/>
</dbReference>
<dbReference type="InterPro" id="IPR005144">
    <property type="entry name" value="ATP-cone_dom"/>
</dbReference>
<dbReference type="Proteomes" id="UP000182444">
    <property type="component" value="Chromosome 1D"/>
</dbReference>
<evidence type="ECO:0000256" key="10">
    <source>
        <dbReference type="PROSITE-ProRule" id="PRU00492"/>
    </source>
</evidence>
<comment type="catalytic activity">
    <reaction evidence="11">
        <text>a 2'-deoxyribonucleoside 5'-diphosphate + [thioredoxin]-disulfide + H2O = a ribonucleoside 5'-diphosphate + [thioredoxin]-dithiol</text>
        <dbReference type="Rhea" id="RHEA:23252"/>
        <dbReference type="Rhea" id="RHEA-COMP:10698"/>
        <dbReference type="Rhea" id="RHEA-COMP:10700"/>
        <dbReference type="ChEBI" id="CHEBI:15377"/>
        <dbReference type="ChEBI" id="CHEBI:29950"/>
        <dbReference type="ChEBI" id="CHEBI:50058"/>
        <dbReference type="ChEBI" id="CHEBI:57930"/>
        <dbReference type="ChEBI" id="CHEBI:73316"/>
        <dbReference type="EC" id="1.17.4.1"/>
    </reaction>
</comment>
<evidence type="ECO:0000256" key="1">
    <source>
        <dbReference type="ARBA" id="ARBA00010406"/>
    </source>
</evidence>
<evidence type="ECO:0000256" key="2">
    <source>
        <dbReference type="ARBA" id="ARBA00011771"/>
    </source>
</evidence>
<dbReference type="GO" id="GO:0004748">
    <property type="term" value="F:ribonucleoside-diphosphate reductase activity, thioredoxin disulfide as acceptor"/>
    <property type="evidence" value="ECO:0007669"/>
    <property type="project" value="UniProtKB-EC"/>
</dbReference>
<evidence type="ECO:0000256" key="5">
    <source>
        <dbReference type="ARBA" id="ARBA00022741"/>
    </source>
</evidence>
<dbReference type="FunFam" id="3.20.70.20:FF:000010">
    <property type="entry name" value="Ribonucleoside-diphosphate reductase"/>
    <property type="match status" value="1"/>
</dbReference>
<feature type="domain" description="ATP-cone" evidence="13">
    <location>
        <begin position="1"/>
        <end position="91"/>
    </location>
</feature>
<evidence type="ECO:0000256" key="4">
    <source>
        <dbReference type="ARBA" id="ARBA00022533"/>
    </source>
</evidence>
<dbReference type="InterPro" id="IPR000788">
    <property type="entry name" value="RNR_lg_C"/>
</dbReference>
<evidence type="ECO:0000256" key="3">
    <source>
        <dbReference type="ARBA" id="ARBA00012274"/>
    </source>
</evidence>
<evidence type="ECO:0000256" key="6">
    <source>
        <dbReference type="ARBA" id="ARBA00022840"/>
    </source>
</evidence>
<dbReference type="RefSeq" id="XP_502360.3">
    <property type="nucleotide sequence ID" value="XM_502360.3"/>
</dbReference>
<dbReference type="PANTHER" id="PTHR11573">
    <property type="entry name" value="RIBONUCLEOSIDE-DIPHOSPHATE REDUCTASE LARGE CHAIN"/>
    <property type="match status" value="1"/>
</dbReference>
<dbReference type="eggNOG" id="KOG1112">
    <property type="taxonomic scope" value="Eukaryota"/>
</dbReference>
<dbReference type="VEuPathDB" id="FungiDB:YALI1_D04261g"/>
<dbReference type="SUPFAM" id="SSF51998">
    <property type="entry name" value="PFL-like glycyl radical enzymes"/>
    <property type="match status" value="1"/>
</dbReference>
<evidence type="ECO:0000256" key="7">
    <source>
        <dbReference type="ARBA" id="ARBA00023002"/>
    </source>
</evidence>
<name>A0A1D8ND06_YARLL</name>
<keyword evidence="6 10" id="KW-0067">ATP-binding</keyword>
<dbReference type="NCBIfam" id="TIGR02506">
    <property type="entry name" value="NrdE_NrdA"/>
    <property type="match status" value="1"/>
</dbReference>
<evidence type="ECO:0000313" key="15">
    <source>
        <dbReference type="Proteomes" id="UP000182444"/>
    </source>
</evidence>
<dbReference type="PROSITE" id="PS51161">
    <property type="entry name" value="ATP_CONE"/>
    <property type="match status" value="1"/>
</dbReference>
<comment type="function">
    <text evidence="9 11">Provides the precursors necessary for DNA synthesis. Catalyzes the biosynthesis of deoxyribonucleotides from the corresponding ribonucleotides.</text>
</comment>
<feature type="region of interest" description="Disordered" evidence="12">
    <location>
        <begin position="773"/>
        <end position="802"/>
    </location>
</feature>
<dbReference type="KEGG" id="yli:2910570"/>
<dbReference type="EMBL" id="CP017556">
    <property type="protein sequence ID" value="AOW03523.1"/>
    <property type="molecule type" value="Genomic_DNA"/>
</dbReference>
<proteinExistence type="inferred from homology"/>
<keyword evidence="5 10" id="KW-0547">Nucleotide-binding</keyword>
<dbReference type="GO" id="GO:0005971">
    <property type="term" value="C:ribonucleoside-diphosphate reductase complex"/>
    <property type="evidence" value="ECO:0007669"/>
    <property type="project" value="TreeGrafter"/>
</dbReference>
<organism evidence="14 15">
    <name type="scientific">Yarrowia lipolytica</name>
    <name type="common">Candida lipolytica</name>
    <dbReference type="NCBI Taxonomy" id="4952"/>
    <lineage>
        <taxon>Eukaryota</taxon>
        <taxon>Fungi</taxon>
        <taxon>Dikarya</taxon>
        <taxon>Ascomycota</taxon>
        <taxon>Saccharomycotina</taxon>
        <taxon>Dipodascomycetes</taxon>
        <taxon>Dipodascales</taxon>
        <taxon>Dipodascales incertae sedis</taxon>
        <taxon>Yarrowia</taxon>
    </lineage>
</organism>
<evidence type="ECO:0000256" key="8">
    <source>
        <dbReference type="ARBA" id="ARBA00023116"/>
    </source>
</evidence>
<gene>
    <name evidence="14" type="ORF">YALI1_D04261g</name>
</gene>
<feature type="compositionally biased region" description="Polar residues" evidence="12">
    <location>
        <begin position="783"/>
        <end position="799"/>
    </location>
</feature>
<evidence type="ECO:0000313" key="14">
    <source>
        <dbReference type="EMBL" id="AOW03523.1"/>
    </source>
</evidence>
<dbReference type="SUPFAM" id="SSF48168">
    <property type="entry name" value="R1 subunit of ribonucleotide reductase, N-terminal domain"/>
    <property type="match status" value="1"/>
</dbReference>
<evidence type="ECO:0000259" key="13">
    <source>
        <dbReference type="PROSITE" id="PS51161"/>
    </source>
</evidence>
<dbReference type="EC" id="1.17.4.1" evidence="3 11"/>
<evidence type="ECO:0000256" key="11">
    <source>
        <dbReference type="RuleBase" id="RU003410"/>
    </source>
</evidence>
<dbReference type="OMA" id="FNVHCIR"/>
<keyword evidence="8 11" id="KW-0215">Deoxyribonucleotide synthesis</keyword>
<evidence type="ECO:0000256" key="12">
    <source>
        <dbReference type="SAM" id="MobiDB-lite"/>
    </source>
</evidence>
<keyword evidence="7 11" id="KW-0560">Oxidoreductase</keyword>
<dbReference type="GO" id="GO:0009263">
    <property type="term" value="P:deoxyribonucleotide biosynthetic process"/>
    <property type="evidence" value="ECO:0007669"/>
    <property type="project" value="UniProtKB-KW"/>
</dbReference>
<dbReference type="Pfam" id="PF02867">
    <property type="entry name" value="Ribonuc_red_lgC"/>
    <property type="match status" value="1"/>
</dbReference>
<comment type="similarity">
    <text evidence="1 11">Belongs to the ribonucleoside diphosphate reductase large chain family.</text>
</comment>
<dbReference type="Gene3D" id="3.20.70.20">
    <property type="match status" value="1"/>
</dbReference>
<reference evidence="14 15" key="1">
    <citation type="journal article" date="2016" name="PLoS ONE">
        <title>Sequence Assembly of Yarrowia lipolytica Strain W29/CLIB89 Shows Transposable Element Diversity.</title>
        <authorList>
            <person name="Magnan C."/>
            <person name="Yu J."/>
            <person name="Chang I."/>
            <person name="Jahn E."/>
            <person name="Kanomata Y."/>
            <person name="Wu J."/>
            <person name="Zeller M."/>
            <person name="Oakes M."/>
            <person name="Baldi P."/>
            <person name="Sandmeyer S."/>
        </authorList>
    </citation>
    <scope>NUCLEOTIDE SEQUENCE [LARGE SCALE GENOMIC DNA]</scope>
    <source>
        <strain evidence="15">CLIB89(W29)</strain>
    </source>
</reference>
<dbReference type="AlphaFoldDB" id="A0A1D8ND06"/>
<dbReference type="UniPathway" id="UPA00326"/>
<dbReference type="GO" id="GO:0005524">
    <property type="term" value="F:ATP binding"/>
    <property type="evidence" value="ECO:0007669"/>
    <property type="project" value="UniProtKB-UniRule"/>
</dbReference>
<dbReference type="InterPro" id="IPR039718">
    <property type="entry name" value="Rrm1"/>
</dbReference>
<keyword evidence="4" id="KW-0021">Allosteric enzyme</keyword>
<dbReference type="Pfam" id="PF03477">
    <property type="entry name" value="ATP-cone"/>
    <property type="match status" value="1"/>
</dbReference>
<comment type="subunit">
    <text evidence="2">Heterodimer of a large and a small subunit.</text>
</comment>